<dbReference type="GO" id="GO:0005524">
    <property type="term" value="F:ATP binding"/>
    <property type="evidence" value="ECO:0007669"/>
    <property type="project" value="UniProtKB-KW"/>
</dbReference>
<keyword evidence="3" id="KW-0418">Kinase</keyword>
<keyword evidence="4" id="KW-0067">ATP-binding</keyword>
<dbReference type="Gene3D" id="3.30.200.20">
    <property type="entry name" value="Phosphorylase Kinase, domain 1"/>
    <property type="match status" value="1"/>
</dbReference>
<dbReference type="PROSITE" id="PS50011">
    <property type="entry name" value="PROTEIN_KINASE_DOM"/>
    <property type="match status" value="1"/>
</dbReference>
<evidence type="ECO:0000259" key="6">
    <source>
        <dbReference type="PROSITE" id="PS50011"/>
    </source>
</evidence>
<feature type="compositionally biased region" description="Low complexity" evidence="5">
    <location>
        <begin position="294"/>
        <end position="315"/>
    </location>
</feature>
<dbReference type="CDD" id="cd13999">
    <property type="entry name" value="STKc_MAP3K-like"/>
    <property type="match status" value="1"/>
</dbReference>
<feature type="region of interest" description="Disordered" evidence="5">
    <location>
        <begin position="256"/>
        <end position="349"/>
    </location>
</feature>
<feature type="compositionally biased region" description="Basic and acidic residues" evidence="5">
    <location>
        <begin position="262"/>
        <end position="274"/>
    </location>
</feature>
<dbReference type="SUPFAM" id="SSF56112">
    <property type="entry name" value="Protein kinase-like (PK-like)"/>
    <property type="match status" value="1"/>
</dbReference>
<feature type="compositionally biased region" description="Basic and acidic residues" evidence="5">
    <location>
        <begin position="284"/>
        <end position="293"/>
    </location>
</feature>
<dbReference type="InterPro" id="IPR000719">
    <property type="entry name" value="Prot_kinase_dom"/>
</dbReference>
<evidence type="ECO:0000256" key="4">
    <source>
        <dbReference type="ARBA" id="ARBA00022840"/>
    </source>
</evidence>
<evidence type="ECO:0000313" key="7">
    <source>
        <dbReference type="EMBL" id="BAK02199.1"/>
    </source>
</evidence>
<proteinExistence type="evidence at transcript level"/>
<evidence type="ECO:0000256" key="3">
    <source>
        <dbReference type="ARBA" id="ARBA00022777"/>
    </source>
</evidence>
<protein>
    <submittedName>
        <fullName evidence="7">Predicted protein</fullName>
    </submittedName>
</protein>
<dbReference type="PANTHER" id="PTHR44329:SF288">
    <property type="entry name" value="MITOGEN-ACTIVATED PROTEIN KINASE KINASE KINASE 20"/>
    <property type="match status" value="1"/>
</dbReference>
<evidence type="ECO:0000256" key="5">
    <source>
        <dbReference type="SAM" id="MobiDB-lite"/>
    </source>
</evidence>
<dbReference type="InterPro" id="IPR051681">
    <property type="entry name" value="Ser/Thr_Kinases-Pseudokinases"/>
</dbReference>
<dbReference type="AlphaFoldDB" id="F2E4C7"/>
<keyword evidence="1" id="KW-0808">Transferase</keyword>
<dbReference type="InterPro" id="IPR001245">
    <property type="entry name" value="Ser-Thr/Tyr_kinase_cat_dom"/>
</dbReference>
<name>F2E4C7_HORVV</name>
<dbReference type="PROSITE" id="PS00108">
    <property type="entry name" value="PROTEIN_KINASE_ST"/>
    <property type="match status" value="1"/>
</dbReference>
<dbReference type="InterPro" id="IPR011009">
    <property type="entry name" value="Kinase-like_dom_sf"/>
</dbReference>
<keyword evidence="2" id="KW-0547">Nucleotide-binding</keyword>
<feature type="domain" description="Protein kinase" evidence="6">
    <location>
        <begin position="488"/>
        <end position="758"/>
    </location>
</feature>
<dbReference type="PANTHER" id="PTHR44329">
    <property type="entry name" value="SERINE/THREONINE-PROTEIN KINASE TNNI3K-RELATED"/>
    <property type="match status" value="1"/>
</dbReference>
<organism evidence="7">
    <name type="scientific">Hordeum vulgare subsp. vulgare</name>
    <name type="common">Domesticated barley</name>
    <dbReference type="NCBI Taxonomy" id="112509"/>
    <lineage>
        <taxon>Eukaryota</taxon>
        <taxon>Viridiplantae</taxon>
        <taxon>Streptophyta</taxon>
        <taxon>Embryophyta</taxon>
        <taxon>Tracheophyta</taxon>
        <taxon>Spermatophyta</taxon>
        <taxon>Magnoliopsida</taxon>
        <taxon>Liliopsida</taxon>
        <taxon>Poales</taxon>
        <taxon>Poaceae</taxon>
        <taxon>BOP clade</taxon>
        <taxon>Pooideae</taxon>
        <taxon>Triticodae</taxon>
        <taxon>Triticeae</taxon>
        <taxon>Hordeinae</taxon>
        <taxon>Hordeum</taxon>
    </lineage>
</organism>
<sequence length="768" mass="87475">MPKERHYSKLIEQLAEKNPQYVNNKDDDSCAIFLPTKKSKKGILLERNKTLKSYHLTDGTILILKNRGQSELILAIEIENYEELQCARVITSIFNQSALVREAIAKIARRSNVFIDDIDQYRLLSKTTHKRLNEDLTLAECNLSNRDTLILSKKSTNIFGTVRRSSAGSSMLVKPEFIEPRPNVIMIGEKNPTSKRNSIKFYSQETELLFGTLSTRELLTKSEREELLSPNRSPSTLDRPYIPTFPRRSLNFETEQNVVISERPRSSSDSDIRVSSETTSSEEGLDKSNENKAEVSASSSSNSSSPSNTTTTIVSDGIPEIGVIPADPEPPRPQPKRLTKKPGALPKKAAKQVLSDENWKLVRIYQDTEKFWTLAINPECNISDIVMSIKEKSSQSIYGNAEILEVPKSWLETGDMQSWRKLEKDMKLSEIKRSWDSEDQYILLLRQGSSRGLLSVPSESDERPKNLVHRNSLFIKQNQAKWLNESDVLRGNKISKGGFAKVYMGKYESRQVAIKTLIGESFSESHIMNFKSEFEILCTAKSPYLVEFIGAYISSSNKPCFVMEFCTNGSMYDAMNNKDIAFDWTRVLTWMMQTVRGVEALHAINLVHRDIKSLNLLMDKEWTVKVCDFGLSRFRTMTNFTSLGELRGTMAYCAPEIFNGHVFTPASDIYSLGVVLWELCLRTVTGAYKKPFSEYEDIQYDYQIIIRSAKDQLRPTIPDTCPPSLSQLIQDCWTGDKDKRPSCVDIIQRLQSIEEMYLNDKEKFSSQN</sequence>
<evidence type="ECO:0000256" key="2">
    <source>
        <dbReference type="ARBA" id="ARBA00022741"/>
    </source>
</evidence>
<dbReference type="Gene3D" id="1.10.510.10">
    <property type="entry name" value="Transferase(Phosphotransferase) domain 1"/>
    <property type="match status" value="1"/>
</dbReference>
<dbReference type="Gene3D" id="3.10.20.90">
    <property type="entry name" value="Phosphatidylinositol 3-kinase Catalytic Subunit, Chain A, domain 1"/>
    <property type="match status" value="1"/>
</dbReference>
<dbReference type="Pfam" id="PF07714">
    <property type="entry name" value="PK_Tyr_Ser-Thr"/>
    <property type="match status" value="1"/>
</dbReference>
<dbReference type="SMART" id="SM00220">
    <property type="entry name" value="S_TKc"/>
    <property type="match status" value="1"/>
</dbReference>
<reference evidence="7" key="1">
    <citation type="journal article" date="2011" name="Plant Physiol.">
        <title>Comprehensive sequence analysis of 24,783 barley full-length cDNAs derived from 12 clone libraries.</title>
        <authorList>
            <person name="Matsumoto T."/>
            <person name="Tanaka T."/>
            <person name="Sakai H."/>
            <person name="Amano N."/>
            <person name="Kanamori H."/>
            <person name="Kurita K."/>
            <person name="Kikuta A."/>
            <person name="Kamiya K."/>
            <person name="Yamamoto M."/>
            <person name="Ikawa H."/>
            <person name="Fujii N."/>
            <person name="Hori K."/>
            <person name="Itoh T."/>
            <person name="Sato K."/>
        </authorList>
    </citation>
    <scope>NUCLEOTIDE SEQUENCE</scope>
    <source>
        <tissue evidence="7">Shoot and root</tissue>
    </source>
</reference>
<evidence type="ECO:0000256" key="1">
    <source>
        <dbReference type="ARBA" id="ARBA00022679"/>
    </source>
</evidence>
<dbReference type="InterPro" id="IPR008271">
    <property type="entry name" value="Ser/Thr_kinase_AS"/>
</dbReference>
<dbReference type="EMBL" id="AK371001">
    <property type="protein sequence ID" value="BAK02199.1"/>
    <property type="molecule type" value="mRNA"/>
</dbReference>
<accession>F2E4C7</accession>
<dbReference type="GO" id="GO:0004672">
    <property type="term" value="F:protein kinase activity"/>
    <property type="evidence" value="ECO:0007669"/>
    <property type="project" value="InterPro"/>
</dbReference>